<dbReference type="PIRSF" id="PIRSF039123">
    <property type="entry name" value="Diphthamide_synthase"/>
    <property type="match status" value="1"/>
</dbReference>
<dbReference type="Gene3D" id="3.90.1490.10">
    <property type="entry name" value="putative n-type atp pyrophosphatase, domain 2"/>
    <property type="match status" value="1"/>
</dbReference>
<evidence type="ECO:0000313" key="3">
    <source>
        <dbReference type="Proteomes" id="UP000321513"/>
    </source>
</evidence>
<evidence type="ECO:0000259" key="1">
    <source>
        <dbReference type="Pfam" id="PF01902"/>
    </source>
</evidence>
<dbReference type="AlphaFoldDB" id="A0A512B9L9"/>
<dbReference type="Gene3D" id="3.40.50.620">
    <property type="entry name" value="HUPs"/>
    <property type="match status" value="1"/>
</dbReference>
<name>A0A512B9L9_9BACT</name>
<gene>
    <name evidence="2" type="ORF">SAE01_10130</name>
</gene>
<accession>A0A512B9L9</accession>
<dbReference type="InterPro" id="IPR002761">
    <property type="entry name" value="Diphthami_syn_dom"/>
</dbReference>
<sequence length="216" mass="24342">MNTTCSWSGGKDSCFALMHAMKQGYQPKALLNVLNEHGKISRSHGIPSAILKAQAERAGLPMYLFPSSWQDYESKFVSALVLLTKEYQLQYAVFGDIDLQGHRDWEEMVCAKAGIQAVLPLWKQDRRKLVDEMLASGIETMIVSCNETMGERFLGRIITPTLVDELEALGIDACGENGEYHTLVLDCPLFNNRLSVVVEEKTLHENFWFCSLKLVH</sequence>
<dbReference type="SUPFAM" id="SSF52402">
    <property type="entry name" value="Adenine nucleotide alpha hydrolases-like"/>
    <property type="match status" value="1"/>
</dbReference>
<reference evidence="2 3" key="1">
    <citation type="submission" date="2019-07" db="EMBL/GenBank/DDBJ databases">
        <title>Whole genome shotgun sequence of Segetibacter aerophilus NBRC 106135.</title>
        <authorList>
            <person name="Hosoyama A."/>
            <person name="Uohara A."/>
            <person name="Ohji S."/>
            <person name="Ichikawa N."/>
        </authorList>
    </citation>
    <scope>NUCLEOTIDE SEQUENCE [LARGE SCALE GENOMIC DNA]</scope>
    <source>
        <strain evidence="2 3">NBRC 106135</strain>
    </source>
</reference>
<evidence type="ECO:0000313" key="2">
    <source>
        <dbReference type="EMBL" id="GEO08517.1"/>
    </source>
</evidence>
<dbReference type="CDD" id="cd01994">
    <property type="entry name" value="AANH_PF0828-like"/>
    <property type="match status" value="1"/>
</dbReference>
<dbReference type="InterPro" id="IPR014729">
    <property type="entry name" value="Rossmann-like_a/b/a_fold"/>
</dbReference>
<dbReference type="RefSeq" id="WP_147202573.1">
    <property type="nucleotide sequence ID" value="NZ_BJYT01000002.1"/>
</dbReference>
<dbReference type="PANTHER" id="PTHR12196">
    <property type="entry name" value="DOMAIN OF UNKNOWN FUNCTION 71 DUF71 -CONTAINING PROTEIN"/>
    <property type="match status" value="1"/>
</dbReference>
<proteinExistence type="predicted"/>
<dbReference type="GO" id="GO:0017183">
    <property type="term" value="P:protein histidyl modification to diphthamide"/>
    <property type="evidence" value="ECO:0007669"/>
    <property type="project" value="TreeGrafter"/>
</dbReference>
<dbReference type="Proteomes" id="UP000321513">
    <property type="component" value="Unassembled WGS sequence"/>
</dbReference>
<organism evidence="2 3">
    <name type="scientific">Segetibacter aerophilus</name>
    <dbReference type="NCBI Taxonomy" id="670293"/>
    <lineage>
        <taxon>Bacteria</taxon>
        <taxon>Pseudomonadati</taxon>
        <taxon>Bacteroidota</taxon>
        <taxon>Chitinophagia</taxon>
        <taxon>Chitinophagales</taxon>
        <taxon>Chitinophagaceae</taxon>
        <taxon>Segetibacter</taxon>
    </lineage>
</organism>
<dbReference type="PANTHER" id="PTHR12196:SF2">
    <property type="entry name" value="DIPHTHINE--AMMONIA LIGASE"/>
    <property type="match status" value="1"/>
</dbReference>
<dbReference type="EMBL" id="BJYT01000002">
    <property type="protein sequence ID" value="GEO08517.1"/>
    <property type="molecule type" value="Genomic_DNA"/>
</dbReference>
<keyword evidence="3" id="KW-1185">Reference proteome</keyword>
<feature type="domain" description="Diphthamide synthase" evidence="1">
    <location>
        <begin position="1"/>
        <end position="214"/>
    </location>
</feature>
<comment type="caution">
    <text evidence="2">The sequence shown here is derived from an EMBL/GenBank/DDBJ whole genome shotgun (WGS) entry which is preliminary data.</text>
</comment>
<dbReference type="Pfam" id="PF01902">
    <property type="entry name" value="Diphthami_syn_2"/>
    <property type="match status" value="1"/>
</dbReference>
<dbReference type="InterPro" id="IPR030662">
    <property type="entry name" value="DPH6/MJ0570"/>
</dbReference>
<dbReference type="GO" id="GO:0017178">
    <property type="term" value="F:diphthine-ammonia ligase activity"/>
    <property type="evidence" value="ECO:0007669"/>
    <property type="project" value="TreeGrafter"/>
</dbReference>
<dbReference type="OrthoDB" id="3572539at2"/>
<dbReference type="NCBIfam" id="TIGR00290">
    <property type="entry name" value="MJ0570_dom"/>
    <property type="match status" value="1"/>
</dbReference>
<protein>
    <submittedName>
        <fullName evidence="2">ATP pyrophosphatase</fullName>
    </submittedName>
</protein>